<organism evidence="11 12">
    <name type="scientific">Puccinia sorghi</name>
    <dbReference type="NCBI Taxonomy" id="27349"/>
    <lineage>
        <taxon>Eukaryota</taxon>
        <taxon>Fungi</taxon>
        <taxon>Dikarya</taxon>
        <taxon>Basidiomycota</taxon>
        <taxon>Pucciniomycotina</taxon>
        <taxon>Pucciniomycetes</taxon>
        <taxon>Pucciniales</taxon>
        <taxon>Pucciniaceae</taxon>
        <taxon>Puccinia</taxon>
    </lineage>
</organism>
<dbReference type="GO" id="GO:0003676">
    <property type="term" value="F:nucleic acid binding"/>
    <property type="evidence" value="ECO:0007669"/>
    <property type="project" value="InterPro"/>
</dbReference>
<dbReference type="GO" id="GO:0003887">
    <property type="term" value="F:DNA-directed DNA polymerase activity"/>
    <property type="evidence" value="ECO:0007669"/>
    <property type="project" value="UniProtKB-KW"/>
</dbReference>
<evidence type="ECO:0008006" key="13">
    <source>
        <dbReference type="Google" id="ProtNLM"/>
    </source>
</evidence>
<evidence type="ECO:0000256" key="8">
    <source>
        <dbReference type="ARBA" id="ARBA00022918"/>
    </source>
</evidence>
<evidence type="ECO:0000256" key="10">
    <source>
        <dbReference type="ARBA" id="ARBA00023172"/>
    </source>
</evidence>
<evidence type="ECO:0000256" key="9">
    <source>
        <dbReference type="ARBA" id="ARBA00022932"/>
    </source>
</evidence>
<dbReference type="GO" id="GO:0006310">
    <property type="term" value="P:DNA recombination"/>
    <property type="evidence" value="ECO:0007669"/>
    <property type="project" value="UniProtKB-KW"/>
</dbReference>
<protein>
    <recommendedName>
        <fullName evidence="13">Integrase catalytic domain-containing protein</fullName>
    </recommendedName>
</protein>
<evidence type="ECO:0000256" key="7">
    <source>
        <dbReference type="ARBA" id="ARBA00022908"/>
    </source>
</evidence>
<dbReference type="InterPro" id="IPR036397">
    <property type="entry name" value="RNaseH_sf"/>
</dbReference>
<keyword evidence="9" id="KW-0808">Transferase</keyword>
<keyword evidence="6" id="KW-0460">Magnesium</keyword>
<dbReference type="AlphaFoldDB" id="A0A0L6VG65"/>
<name>A0A0L6VG65_9BASI</name>
<dbReference type="EMBL" id="LAVV01006512">
    <property type="protein sequence ID" value="KNZ59542.1"/>
    <property type="molecule type" value="Genomic_DNA"/>
</dbReference>
<dbReference type="Gene3D" id="3.30.420.10">
    <property type="entry name" value="Ribonuclease H-like superfamily/Ribonuclease H"/>
    <property type="match status" value="1"/>
</dbReference>
<evidence type="ECO:0000256" key="3">
    <source>
        <dbReference type="ARBA" id="ARBA00022723"/>
    </source>
</evidence>
<dbReference type="GO" id="GO:0003964">
    <property type="term" value="F:RNA-directed DNA polymerase activity"/>
    <property type="evidence" value="ECO:0007669"/>
    <property type="project" value="UniProtKB-KW"/>
</dbReference>
<dbReference type="GO" id="GO:0004519">
    <property type="term" value="F:endonuclease activity"/>
    <property type="evidence" value="ECO:0007669"/>
    <property type="project" value="UniProtKB-KW"/>
</dbReference>
<dbReference type="GO" id="GO:0046872">
    <property type="term" value="F:metal ion binding"/>
    <property type="evidence" value="ECO:0007669"/>
    <property type="project" value="UniProtKB-KW"/>
</dbReference>
<dbReference type="OrthoDB" id="7691805at2759"/>
<dbReference type="InterPro" id="IPR012337">
    <property type="entry name" value="RNaseH-like_sf"/>
</dbReference>
<evidence type="ECO:0000313" key="11">
    <source>
        <dbReference type="EMBL" id="KNZ59542.1"/>
    </source>
</evidence>
<proteinExistence type="predicted"/>
<keyword evidence="4" id="KW-0255">Endonuclease</keyword>
<accession>A0A0L6VG65</accession>
<dbReference type="InterPro" id="IPR039537">
    <property type="entry name" value="Retrotran_Ty1/copia-like"/>
</dbReference>
<evidence type="ECO:0000256" key="1">
    <source>
        <dbReference type="ARBA" id="ARBA00022695"/>
    </source>
</evidence>
<keyword evidence="8" id="KW-0695">RNA-directed DNA polymerase</keyword>
<dbReference type="GO" id="GO:0016787">
    <property type="term" value="F:hydrolase activity"/>
    <property type="evidence" value="ECO:0007669"/>
    <property type="project" value="UniProtKB-KW"/>
</dbReference>
<evidence type="ECO:0000256" key="5">
    <source>
        <dbReference type="ARBA" id="ARBA00022801"/>
    </source>
</evidence>
<dbReference type="GO" id="GO:0015074">
    <property type="term" value="P:DNA integration"/>
    <property type="evidence" value="ECO:0007669"/>
    <property type="project" value="UniProtKB-KW"/>
</dbReference>
<keyword evidence="10" id="KW-0233">DNA recombination</keyword>
<keyword evidence="9" id="KW-0239">DNA-directed DNA polymerase</keyword>
<reference evidence="11 12" key="1">
    <citation type="submission" date="2015-08" db="EMBL/GenBank/DDBJ databases">
        <title>Next Generation Sequencing and Analysis of the Genome of Puccinia sorghi L Schw, the Causal Agent of Maize Common Rust.</title>
        <authorList>
            <person name="Rochi L."/>
            <person name="Burguener G."/>
            <person name="Darino M."/>
            <person name="Turjanski A."/>
            <person name="Kreff E."/>
            <person name="Dieguez M.J."/>
            <person name="Sacco F."/>
        </authorList>
    </citation>
    <scope>NUCLEOTIDE SEQUENCE [LARGE SCALE GENOMIC DNA]</scope>
    <source>
        <strain evidence="11 12">RO10H11247</strain>
    </source>
</reference>
<dbReference type="PANTHER" id="PTHR42648">
    <property type="entry name" value="TRANSPOSASE, PUTATIVE-RELATED"/>
    <property type="match status" value="1"/>
</dbReference>
<comment type="caution">
    <text evidence="11">The sequence shown here is derived from an EMBL/GenBank/DDBJ whole genome shotgun (WGS) entry which is preliminary data.</text>
</comment>
<sequence>MSGSYIGNLPSLEFENLNQSSHLSSAEFLHKSLGHVSYHRLRKKLGIPLKIVNNCESCAVSKITKASFKSTHKSASKPFEEIHLDLMGPIWPPSHQGHRFILTLVDSCTRFCAAIPIKLKSDVADTIPFLKTLELIGDTGMKSPNYFYPVGNRVSFLIQPEQSFSKLKPKGKLGRLIGYTDELRSYRILSDEGKIFETKNLKMKLFRNHSLKRQEEMKLKYLLKKRNCRRRMIMRKWPQVSSQRTSGF</sequence>
<dbReference type="PANTHER" id="PTHR42648:SF11">
    <property type="entry name" value="TRANSPOSON TY4-P GAG-POL POLYPROTEIN"/>
    <property type="match status" value="1"/>
</dbReference>
<dbReference type="SUPFAM" id="SSF53098">
    <property type="entry name" value="Ribonuclease H-like"/>
    <property type="match status" value="1"/>
</dbReference>
<keyword evidence="3" id="KW-0479">Metal-binding</keyword>
<gene>
    <name evidence="11" type="ORF">VP01_1707g1</name>
</gene>
<evidence type="ECO:0000313" key="12">
    <source>
        <dbReference type="Proteomes" id="UP000037035"/>
    </source>
</evidence>
<dbReference type="VEuPathDB" id="FungiDB:VP01_1707g1"/>
<evidence type="ECO:0000256" key="4">
    <source>
        <dbReference type="ARBA" id="ARBA00022759"/>
    </source>
</evidence>
<keyword evidence="7" id="KW-0229">DNA integration</keyword>
<dbReference type="Proteomes" id="UP000037035">
    <property type="component" value="Unassembled WGS sequence"/>
</dbReference>
<keyword evidence="12" id="KW-1185">Reference proteome</keyword>
<keyword evidence="2" id="KW-0540">Nuclease</keyword>
<evidence type="ECO:0000256" key="2">
    <source>
        <dbReference type="ARBA" id="ARBA00022722"/>
    </source>
</evidence>
<keyword evidence="1" id="KW-0548">Nucleotidyltransferase</keyword>
<evidence type="ECO:0000256" key="6">
    <source>
        <dbReference type="ARBA" id="ARBA00022842"/>
    </source>
</evidence>
<keyword evidence="5" id="KW-0378">Hydrolase</keyword>